<dbReference type="EC" id="4.99.1.1" evidence="6"/>
<dbReference type="GO" id="GO:0004325">
    <property type="term" value="F:ferrochelatase activity"/>
    <property type="evidence" value="ECO:0007669"/>
    <property type="project" value="InterPro"/>
</dbReference>
<accession>A0A3B1ARV6</accession>
<evidence type="ECO:0000256" key="3">
    <source>
        <dbReference type="ARBA" id="ARBA00023133"/>
    </source>
</evidence>
<dbReference type="Gene3D" id="3.40.50.1400">
    <property type="match status" value="2"/>
</dbReference>
<dbReference type="AlphaFoldDB" id="A0A3B1ARV6"/>
<dbReference type="InterPro" id="IPR019772">
    <property type="entry name" value="Ferrochelatase_AS"/>
</dbReference>
<proteinExistence type="inferred from homology"/>
<dbReference type="GO" id="GO:0005739">
    <property type="term" value="C:mitochondrion"/>
    <property type="evidence" value="ECO:0007669"/>
    <property type="project" value="TreeGrafter"/>
</dbReference>
<name>A0A3B1ARV6_9ZZZZ</name>
<protein>
    <submittedName>
        <fullName evidence="6">Ferrochelatase, protoheme ferro-lyase</fullName>
        <ecNumber evidence="6">4.99.1.1</ecNumber>
    </submittedName>
</protein>
<dbReference type="GO" id="GO:0006783">
    <property type="term" value="P:heme biosynthetic process"/>
    <property type="evidence" value="ECO:0007669"/>
    <property type="project" value="UniProtKB-KW"/>
</dbReference>
<evidence type="ECO:0000256" key="5">
    <source>
        <dbReference type="ARBA" id="ARBA00023244"/>
    </source>
</evidence>
<keyword evidence="2" id="KW-0408">Iron</keyword>
<dbReference type="PROSITE" id="PS00534">
    <property type="entry name" value="FERROCHELATASE"/>
    <property type="match status" value="1"/>
</dbReference>
<dbReference type="CDD" id="cd03411">
    <property type="entry name" value="Ferrochelatase_N"/>
    <property type="match status" value="1"/>
</dbReference>
<reference evidence="6" key="1">
    <citation type="submission" date="2018-06" db="EMBL/GenBank/DDBJ databases">
        <authorList>
            <person name="Zhirakovskaya E."/>
        </authorList>
    </citation>
    <scope>NUCLEOTIDE SEQUENCE</scope>
</reference>
<organism evidence="6">
    <name type="scientific">hydrothermal vent metagenome</name>
    <dbReference type="NCBI Taxonomy" id="652676"/>
    <lineage>
        <taxon>unclassified sequences</taxon>
        <taxon>metagenomes</taxon>
        <taxon>ecological metagenomes</taxon>
    </lineage>
</organism>
<dbReference type="PANTHER" id="PTHR11108:SF1">
    <property type="entry name" value="FERROCHELATASE, MITOCHONDRIAL"/>
    <property type="match status" value="1"/>
</dbReference>
<gene>
    <name evidence="6" type="ORF">MNBD_ALPHA03-244</name>
</gene>
<evidence type="ECO:0000313" key="6">
    <source>
        <dbReference type="EMBL" id="VAX08689.1"/>
    </source>
</evidence>
<dbReference type="EMBL" id="UOFW01000244">
    <property type="protein sequence ID" value="VAX08689.1"/>
    <property type="molecule type" value="Genomic_DNA"/>
</dbReference>
<dbReference type="PANTHER" id="PTHR11108">
    <property type="entry name" value="FERROCHELATASE"/>
    <property type="match status" value="1"/>
</dbReference>
<keyword evidence="4 6" id="KW-0456">Lyase</keyword>
<dbReference type="SUPFAM" id="SSF53800">
    <property type="entry name" value="Chelatase"/>
    <property type="match status" value="1"/>
</dbReference>
<keyword evidence="5" id="KW-0627">Porphyrin biosynthesis</keyword>
<sequence>MDKKEKVAVILLNLGGPDSLKAVKPFLFNLFYDPAIIALNNPWRWLVAKILSRKRAPIAREIYKKIGNKSPILDQTEAQATALENTLNIEDEIEYHCFISMRYWHPFSCDVVEKVKIFAPDRIVLLSLYPHYSITTTGSSLIDWAKNAQKSGLDAPYRVVKDYPEDTGFIEAHVSLIQTEIKKIGSLDDYRILYSAHGLPEKIIEAGDPYRQHTENTCRTIQEKLDHPDHVVCFQSRVGPLKWIEPYTDDEVRRAGEEGKSVIIVPISFVSEHSETLVELDIDYRKIAKESGVKNYIRIAAIGCHPSYISTLAKLTKAAFK</sequence>
<dbReference type="HAMAP" id="MF_00323">
    <property type="entry name" value="Ferrochelatase"/>
    <property type="match status" value="1"/>
</dbReference>
<dbReference type="InterPro" id="IPR033659">
    <property type="entry name" value="Ferrochelatase_N"/>
</dbReference>
<dbReference type="NCBIfam" id="TIGR00109">
    <property type="entry name" value="hemH"/>
    <property type="match status" value="1"/>
</dbReference>
<dbReference type="InterPro" id="IPR001015">
    <property type="entry name" value="Ferrochelatase"/>
</dbReference>
<dbReference type="UniPathway" id="UPA00252"/>
<evidence type="ECO:0000256" key="2">
    <source>
        <dbReference type="ARBA" id="ARBA00023004"/>
    </source>
</evidence>
<evidence type="ECO:0000256" key="1">
    <source>
        <dbReference type="ARBA" id="ARBA00004744"/>
    </source>
</evidence>
<dbReference type="Pfam" id="PF00762">
    <property type="entry name" value="Ferrochelatase"/>
    <property type="match status" value="1"/>
</dbReference>
<keyword evidence="3" id="KW-0350">Heme biosynthesis</keyword>
<dbReference type="CDD" id="cd00419">
    <property type="entry name" value="Ferrochelatase_C"/>
    <property type="match status" value="1"/>
</dbReference>
<evidence type="ECO:0000256" key="4">
    <source>
        <dbReference type="ARBA" id="ARBA00023239"/>
    </source>
</evidence>
<dbReference type="InterPro" id="IPR033644">
    <property type="entry name" value="Ferrochelatase_C"/>
</dbReference>
<comment type="pathway">
    <text evidence="1">Porphyrin-containing compound metabolism; protoheme biosynthesis.</text>
</comment>